<protein>
    <submittedName>
        <fullName evidence="4">HTH_XRE domain containing protein</fullName>
    </submittedName>
</protein>
<dbReference type="InterPro" id="IPR010982">
    <property type="entry name" value="Lambda_DNA-bd_dom_sf"/>
</dbReference>
<evidence type="ECO:0000259" key="1">
    <source>
        <dbReference type="PROSITE" id="PS50943"/>
    </source>
</evidence>
<accession>A0A6J5T9A9</accession>
<reference evidence="4" key="1">
    <citation type="submission" date="2020-05" db="EMBL/GenBank/DDBJ databases">
        <authorList>
            <person name="Chiriac C."/>
            <person name="Salcher M."/>
            <person name="Ghai R."/>
            <person name="Kavagutti S V."/>
        </authorList>
    </citation>
    <scope>NUCLEOTIDE SEQUENCE</scope>
</reference>
<evidence type="ECO:0000313" key="3">
    <source>
        <dbReference type="EMBL" id="CAB4211047.1"/>
    </source>
</evidence>
<dbReference type="PROSITE" id="PS50943">
    <property type="entry name" value="HTH_CROC1"/>
    <property type="match status" value="1"/>
</dbReference>
<gene>
    <name evidence="3" type="ORF">UFOVP1425_67</name>
    <name evidence="4" type="ORF">UFOVP1672_45</name>
    <name evidence="2" type="ORF">UFOVP988_67</name>
</gene>
<dbReference type="EMBL" id="LR796943">
    <property type="protein sequence ID" value="CAB4176817.1"/>
    <property type="molecule type" value="Genomic_DNA"/>
</dbReference>
<dbReference type="InterPro" id="IPR001387">
    <property type="entry name" value="Cro/C1-type_HTH"/>
</dbReference>
<proteinExistence type="predicted"/>
<dbReference type="EMBL" id="LR797536">
    <property type="protein sequence ID" value="CAB4223424.1"/>
    <property type="molecule type" value="Genomic_DNA"/>
</dbReference>
<dbReference type="GO" id="GO:0003677">
    <property type="term" value="F:DNA binding"/>
    <property type="evidence" value="ECO:0007669"/>
    <property type="project" value="InterPro"/>
</dbReference>
<dbReference type="Pfam" id="PF01381">
    <property type="entry name" value="HTH_3"/>
    <property type="match status" value="1"/>
</dbReference>
<feature type="domain" description="HTH cro/C1-type" evidence="1">
    <location>
        <begin position="7"/>
        <end position="53"/>
    </location>
</feature>
<dbReference type="SMART" id="SM00530">
    <property type="entry name" value="HTH_XRE"/>
    <property type="match status" value="1"/>
</dbReference>
<dbReference type="EMBL" id="LR797367">
    <property type="protein sequence ID" value="CAB4211047.1"/>
    <property type="molecule type" value="Genomic_DNA"/>
</dbReference>
<evidence type="ECO:0000313" key="2">
    <source>
        <dbReference type="EMBL" id="CAB4176817.1"/>
    </source>
</evidence>
<dbReference type="CDD" id="cd00093">
    <property type="entry name" value="HTH_XRE"/>
    <property type="match status" value="1"/>
</dbReference>
<sequence length="60" mass="6967">MNIGEVIKDHRWRQRYSIREMADTIGISKATLSRVENGKNFDGQTMAKLLRFLFDGEPKP</sequence>
<dbReference type="SUPFAM" id="SSF47413">
    <property type="entry name" value="lambda repressor-like DNA-binding domains"/>
    <property type="match status" value="1"/>
</dbReference>
<name>A0A6J5T9A9_9CAUD</name>
<organism evidence="4">
    <name type="scientific">uncultured Caudovirales phage</name>
    <dbReference type="NCBI Taxonomy" id="2100421"/>
    <lineage>
        <taxon>Viruses</taxon>
        <taxon>Duplodnaviria</taxon>
        <taxon>Heunggongvirae</taxon>
        <taxon>Uroviricota</taxon>
        <taxon>Caudoviricetes</taxon>
        <taxon>Peduoviridae</taxon>
        <taxon>Maltschvirus</taxon>
        <taxon>Maltschvirus maltsch</taxon>
    </lineage>
</organism>
<evidence type="ECO:0000313" key="4">
    <source>
        <dbReference type="EMBL" id="CAB4223424.1"/>
    </source>
</evidence>
<dbReference type="Gene3D" id="1.10.260.40">
    <property type="entry name" value="lambda repressor-like DNA-binding domains"/>
    <property type="match status" value="1"/>
</dbReference>